<feature type="region of interest" description="Disordered" evidence="1">
    <location>
        <begin position="1"/>
        <end position="31"/>
    </location>
</feature>
<protein>
    <submittedName>
        <fullName evidence="2">Uncharacterized protein</fullName>
    </submittedName>
</protein>
<comment type="caution">
    <text evidence="2">The sequence shown here is derived from an EMBL/GenBank/DDBJ whole genome shotgun (WGS) entry which is preliminary data.</text>
</comment>
<gene>
    <name evidence="2" type="ORF">BG006_002179</name>
</gene>
<reference evidence="2" key="1">
    <citation type="journal article" date="2020" name="Fungal Divers.">
        <title>Resolving the Mortierellaceae phylogeny through synthesis of multi-gene phylogenetics and phylogenomics.</title>
        <authorList>
            <person name="Vandepol N."/>
            <person name="Liber J."/>
            <person name="Desiro A."/>
            <person name="Na H."/>
            <person name="Kennedy M."/>
            <person name="Barry K."/>
            <person name="Grigoriev I.V."/>
            <person name="Miller A.N."/>
            <person name="O'Donnell K."/>
            <person name="Stajich J.E."/>
            <person name="Bonito G."/>
        </authorList>
    </citation>
    <scope>NUCLEOTIDE SEQUENCE</scope>
    <source>
        <strain evidence="2">NVP1</strain>
    </source>
</reference>
<dbReference type="Proteomes" id="UP000696485">
    <property type="component" value="Unassembled WGS sequence"/>
</dbReference>
<organism evidence="2 3">
    <name type="scientific">Podila minutissima</name>
    <dbReference type="NCBI Taxonomy" id="64525"/>
    <lineage>
        <taxon>Eukaryota</taxon>
        <taxon>Fungi</taxon>
        <taxon>Fungi incertae sedis</taxon>
        <taxon>Mucoromycota</taxon>
        <taxon>Mortierellomycotina</taxon>
        <taxon>Mortierellomycetes</taxon>
        <taxon>Mortierellales</taxon>
        <taxon>Mortierellaceae</taxon>
        <taxon>Podila</taxon>
    </lineage>
</organism>
<keyword evidence="3" id="KW-1185">Reference proteome</keyword>
<sequence length="191" mass="20763">MMIFSTESDDDVTTPAEANVLSGTDTSHGLRADEVNEGGASTRQAVHVPPPVTPISKSQASAGIQWPVLLAASELCSPDEIDVYREQLQAKIRELIGRGMKQGTALSYAPHLSYCDETCHGDYTVEAEKIVSFLDAKLFRGKPIVVEVKDKSNILIGRTEHSRLAYPTEANAEAMLIRSRFEAGMSQENGL</sequence>
<dbReference type="EMBL" id="JAAAUY010000149">
    <property type="protein sequence ID" value="KAF9334422.1"/>
    <property type="molecule type" value="Genomic_DNA"/>
</dbReference>
<dbReference type="AlphaFoldDB" id="A0A9P5SNC6"/>
<evidence type="ECO:0000256" key="1">
    <source>
        <dbReference type="SAM" id="MobiDB-lite"/>
    </source>
</evidence>
<accession>A0A9P5SNC6</accession>
<evidence type="ECO:0000313" key="3">
    <source>
        <dbReference type="Proteomes" id="UP000696485"/>
    </source>
</evidence>
<evidence type="ECO:0000313" key="2">
    <source>
        <dbReference type="EMBL" id="KAF9334422.1"/>
    </source>
</evidence>
<proteinExistence type="predicted"/>
<name>A0A9P5SNC6_9FUNG</name>